<dbReference type="InterPro" id="IPR020635">
    <property type="entry name" value="Tyr_kinase_cat_dom"/>
</dbReference>
<proteinExistence type="predicted"/>
<evidence type="ECO:0000256" key="3">
    <source>
        <dbReference type="SAM" id="MobiDB-lite"/>
    </source>
</evidence>
<reference evidence="5 6" key="1">
    <citation type="submission" date="2018-08" db="EMBL/GenBank/DDBJ databases">
        <authorList>
            <person name="Laetsch R D."/>
            <person name="Stevens L."/>
            <person name="Kumar S."/>
            <person name="Blaxter L. M."/>
        </authorList>
    </citation>
    <scope>NUCLEOTIDE SEQUENCE [LARGE SCALE GENOMIC DNA]</scope>
</reference>
<feature type="compositionally biased region" description="Basic residues" evidence="3">
    <location>
        <begin position="142"/>
        <end position="159"/>
    </location>
</feature>
<dbReference type="SMART" id="SM00219">
    <property type="entry name" value="TyrKc"/>
    <property type="match status" value="1"/>
</dbReference>
<dbReference type="GO" id="GO:0005524">
    <property type="term" value="F:ATP binding"/>
    <property type="evidence" value="ECO:0007669"/>
    <property type="project" value="UniProtKB-KW"/>
</dbReference>
<accession>A0A3P6T330</accession>
<keyword evidence="1" id="KW-0547">Nucleotide-binding</keyword>
<protein>
    <recommendedName>
        <fullName evidence="4">Protein kinase domain-containing protein</fullName>
    </recommendedName>
</protein>
<dbReference type="PANTHER" id="PTHR24418">
    <property type="entry name" value="TYROSINE-PROTEIN KINASE"/>
    <property type="match status" value="1"/>
</dbReference>
<dbReference type="InterPro" id="IPR050198">
    <property type="entry name" value="Non-receptor_tyrosine_kinases"/>
</dbReference>
<organism evidence="5 6">
    <name type="scientific">Litomosoides sigmodontis</name>
    <name type="common">Filarial nematode worm</name>
    <dbReference type="NCBI Taxonomy" id="42156"/>
    <lineage>
        <taxon>Eukaryota</taxon>
        <taxon>Metazoa</taxon>
        <taxon>Ecdysozoa</taxon>
        <taxon>Nematoda</taxon>
        <taxon>Chromadorea</taxon>
        <taxon>Rhabditida</taxon>
        <taxon>Spirurina</taxon>
        <taxon>Spiruromorpha</taxon>
        <taxon>Filarioidea</taxon>
        <taxon>Onchocercidae</taxon>
        <taxon>Litomosoides</taxon>
    </lineage>
</organism>
<name>A0A3P6T330_LITSI</name>
<dbReference type="SUPFAM" id="SSF56112">
    <property type="entry name" value="Protein kinase-like (PK-like)"/>
    <property type="match status" value="1"/>
</dbReference>
<dbReference type="Gene3D" id="1.10.510.10">
    <property type="entry name" value="Transferase(Phosphotransferase) domain 1"/>
    <property type="match status" value="1"/>
</dbReference>
<dbReference type="InterPro" id="IPR011009">
    <property type="entry name" value="Kinase-like_dom_sf"/>
</dbReference>
<feature type="region of interest" description="Disordered" evidence="3">
    <location>
        <begin position="122"/>
        <end position="159"/>
    </location>
</feature>
<feature type="domain" description="Protein kinase" evidence="4">
    <location>
        <begin position="1"/>
        <end position="111"/>
    </location>
</feature>
<keyword evidence="6" id="KW-1185">Reference proteome</keyword>
<evidence type="ECO:0000256" key="2">
    <source>
        <dbReference type="ARBA" id="ARBA00022840"/>
    </source>
</evidence>
<dbReference type="GO" id="GO:0004713">
    <property type="term" value="F:protein tyrosine kinase activity"/>
    <property type="evidence" value="ECO:0007669"/>
    <property type="project" value="InterPro"/>
</dbReference>
<dbReference type="PRINTS" id="PR00109">
    <property type="entry name" value="TYRKINASE"/>
</dbReference>
<evidence type="ECO:0000259" key="4">
    <source>
        <dbReference type="PROSITE" id="PS50011"/>
    </source>
</evidence>
<dbReference type="PROSITE" id="PS50011">
    <property type="entry name" value="PROTEIN_KINASE_DOM"/>
    <property type="match status" value="1"/>
</dbReference>
<dbReference type="InterPro" id="IPR000719">
    <property type="entry name" value="Prot_kinase_dom"/>
</dbReference>
<dbReference type="Pfam" id="PF07714">
    <property type="entry name" value="PK_Tyr_Ser-Thr"/>
    <property type="match status" value="1"/>
</dbReference>
<dbReference type="Proteomes" id="UP000277928">
    <property type="component" value="Unassembled WGS sequence"/>
</dbReference>
<dbReference type="AlphaFoldDB" id="A0A3P6T330"/>
<keyword evidence="2" id="KW-0067">ATP-binding</keyword>
<dbReference type="InterPro" id="IPR001245">
    <property type="entry name" value="Ser-Thr/Tyr_kinase_cat_dom"/>
</dbReference>
<dbReference type="EMBL" id="UYRX01000191">
    <property type="protein sequence ID" value="VDK77003.1"/>
    <property type="molecule type" value="Genomic_DNA"/>
</dbReference>
<feature type="compositionally biased region" description="Basic and acidic residues" evidence="3">
    <location>
        <begin position="132"/>
        <end position="141"/>
    </location>
</feature>
<sequence>MTKARRVPIKWLAPETIQRLVYNSKTDVWSYGVMVWEIFSNAKEPYPGMTNTEVKEKVINGYKMIFASEAPQWIVKIVHNNCWQLNPEMRATMGQIARQIEQNAGLTAPMLITTPVIRASGESLQPSSSKRKGNDVMEVKKLKSMKKKVRKSKKKKLNK</sequence>
<evidence type="ECO:0000313" key="6">
    <source>
        <dbReference type="Proteomes" id="UP000277928"/>
    </source>
</evidence>
<gene>
    <name evidence="5" type="ORF">NLS_LOCUS3476</name>
</gene>
<evidence type="ECO:0000313" key="5">
    <source>
        <dbReference type="EMBL" id="VDK77003.1"/>
    </source>
</evidence>
<dbReference type="OrthoDB" id="535945at2759"/>
<dbReference type="STRING" id="42156.A0A3P6T330"/>
<evidence type="ECO:0000256" key="1">
    <source>
        <dbReference type="ARBA" id="ARBA00022741"/>
    </source>
</evidence>